<dbReference type="Gene3D" id="3.50.50.60">
    <property type="entry name" value="FAD/NAD(P)-binding domain"/>
    <property type="match status" value="1"/>
</dbReference>
<comment type="caution">
    <text evidence="2">The sequence shown here is derived from an EMBL/GenBank/DDBJ whole genome shotgun (WGS) entry which is preliminary data.</text>
</comment>
<dbReference type="InterPro" id="IPR050982">
    <property type="entry name" value="Auxin_biosynth/cation_transpt"/>
</dbReference>
<dbReference type="PRINTS" id="PR00469">
    <property type="entry name" value="PNDRDTASEII"/>
</dbReference>
<name>A0A8J3BAK9_9BACI</name>
<dbReference type="RefSeq" id="WP_188818141.1">
    <property type="nucleotide sequence ID" value="NZ_BMOF01000068.1"/>
</dbReference>
<evidence type="ECO:0000313" key="3">
    <source>
        <dbReference type="Proteomes" id="UP000637720"/>
    </source>
</evidence>
<dbReference type="Pfam" id="PF13738">
    <property type="entry name" value="Pyr_redox_3"/>
    <property type="match status" value="1"/>
</dbReference>
<dbReference type="GO" id="GO:0004497">
    <property type="term" value="F:monooxygenase activity"/>
    <property type="evidence" value="ECO:0007669"/>
    <property type="project" value="TreeGrafter"/>
</dbReference>
<dbReference type="InterPro" id="IPR036188">
    <property type="entry name" value="FAD/NAD-bd_sf"/>
</dbReference>
<dbReference type="EMBL" id="BMOF01000068">
    <property type="protein sequence ID" value="GGK07850.1"/>
    <property type="molecule type" value="Genomic_DNA"/>
</dbReference>
<keyword evidence="1" id="KW-0560">Oxidoreductase</keyword>
<evidence type="ECO:0000256" key="1">
    <source>
        <dbReference type="ARBA" id="ARBA00023002"/>
    </source>
</evidence>
<dbReference type="PANTHER" id="PTHR43539">
    <property type="entry name" value="FLAVIN-BINDING MONOOXYGENASE-LIKE PROTEIN (AFU_ORTHOLOGUE AFUA_4G09220)"/>
    <property type="match status" value="1"/>
</dbReference>
<organism evidence="2 3">
    <name type="scientific">Calditerricola satsumensis</name>
    <dbReference type="NCBI Taxonomy" id="373054"/>
    <lineage>
        <taxon>Bacteria</taxon>
        <taxon>Bacillati</taxon>
        <taxon>Bacillota</taxon>
        <taxon>Bacilli</taxon>
        <taxon>Bacillales</taxon>
        <taxon>Bacillaceae</taxon>
        <taxon>Calditerricola</taxon>
    </lineage>
</organism>
<dbReference type="InterPro" id="IPR023856">
    <property type="entry name" value="Bdr"/>
</dbReference>
<proteinExistence type="predicted"/>
<reference evidence="2" key="1">
    <citation type="journal article" date="2014" name="Int. J. Syst. Evol. Microbiol.">
        <title>Complete genome sequence of Corynebacterium casei LMG S-19264T (=DSM 44701T), isolated from a smear-ripened cheese.</title>
        <authorList>
            <consortium name="US DOE Joint Genome Institute (JGI-PGF)"/>
            <person name="Walter F."/>
            <person name="Albersmeier A."/>
            <person name="Kalinowski J."/>
            <person name="Ruckert C."/>
        </authorList>
    </citation>
    <scope>NUCLEOTIDE SEQUENCE</scope>
    <source>
        <strain evidence="2">JCM 14719</strain>
    </source>
</reference>
<dbReference type="PANTHER" id="PTHR43539:SF4">
    <property type="entry name" value="BACILLIREDOXIN REDUCTASE BDR"/>
    <property type="match status" value="1"/>
</dbReference>
<gene>
    <name evidence="2" type="primary">trxB</name>
    <name evidence="2" type="ORF">GCM10007043_22370</name>
</gene>
<sequence>MLELVIVGGGPCGLSCAAYAHKAGLPYLVLEKGSIVHTIARFPTDMRFFSTALRMSIGGVPFVASEPHPTRKEALDYYRQVVHTLGLAVRTFEEVTAISREADGTFRVVSRPHRRPEQPNEYRAKAVVVATGYFDWPNRLGVPGEDLPHVSHYYREGHAHYGQRVVVVGGGNSAVEAALDLYRCGAQVTLVHRGADVHDKVKPWVLPFFRSRVRKGQIATRFGTRVVRIERDAVVVESAGRQEALAADAVYLLTGFRPHHALLANLGVTIDGQTGAPVYDPATMETNVPGAYVAGVVAAGHDANRIFIENGRFHGLKIVRHRLALRGMSAAELDERVGPLPTDPDELEDPTFVVGRAL</sequence>
<dbReference type="GO" id="GO:0050660">
    <property type="term" value="F:flavin adenine dinucleotide binding"/>
    <property type="evidence" value="ECO:0007669"/>
    <property type="project" value="TreeGrafter"/>
</dbReference>
<dbReference type="AlphaFoldDB" id="A0A8J3BAK9"/>
<dbReference type="Proteomes" id="UP000637720">
    <property type="component" value="Unassembled WGS sequence"/>
</dbReference>
<protein>
    <submittedName>
        <fullName evidence="2">Uncharacterized protein</fullName>
    </submittedName>
</protein>
<reference evidence="2" key="2">
    <citation type="submission" date="2020-09" db="EMBL/GenBank/DDBJ databases">
        <authorList>
            <person name="Sun Q."/>
            <person name="Ohkuma M."/>
        </authorList>
    </citation>
    <scope>NUCLEOTIDE SEQUENCE</scope>
    <source>
        <strain evidence="2">JCM 14719</strain>
    </source>
</reference>
<dbReference type="NCBIfam" id="TIGR04018">
    <property type="entry name" value="Bthiol_YpdA"/>
    <property type="match status" value="1"/>
</dbReference>
<dbReference type="PRINTS" id="PR00368">
    <property type="entry name" value="FADPNR"/>
</dbReference>
<dbReference type="SUPFAM" id="SSF51905">
    <property type="entry name" value="FAD/NAD(P)-binding domain"/>
    <property type="match status" value="1"/>
</dbReference>
<accession>A0A8J3BAK9</accession>
<keyword evidence="3" id="KW-1185">Reference proteome</keyword>
<evidence type="ECO:0000313" key="2">
    <source>
        <dbReference type="EMBL" id="GGK07850.1"/>
    </source>
</evidence>